<reference evidence="2" key="2">
    <citation type="submission" date="2021-08" db="EMBL/GenBank/DDBJ databases">
        <authorList>
            <person name="Tani A."/>
            <person name="Ola A."/>
            <person name="Ogura Y."/>
            <person name="Katsura K."/>
            <person name="Hayashi T."/>
        </authorList>
    </citation>
    <scope>NUCLEOTIDE SEQUENCE</scope>
    <source>
        <strain evidence="2">DSM 21893</strain>
    </source>
</reference>
<comment type="caution">
    <text evidence="2">The sequence shown here is derived from an EMBL/GenBank/DDBJ whole genome shotgun (WGS) entry which is preliminary data.</text>
</comment>
<gene>
    <name evidence="2" type="ORF">OICFNHDK_0519</name>
</gene>
<organism evidence="2 3">
    <name type="scientific">Methylobacterium bullatum</name>
    <dbReference type="NCBI Taxonomy" id="570505"/>
    <lineage>
        <taxon>Bacteria</taxon>
        <taxon>Pseudomonadati</taxon>
        <taxon>Pseudomonadota</taxon>
        <taxon>Alphaproteobacteria</taxon>
        <taxon>Hyphomicrobiales</taxon>
        <taxon>Methylobacteriaceae</taxon>
        <taxon>Methylobacterium</taxon>
    </lineage>
</organism>
<sequence length="135" mass="14409">MTCPRAVEALMKQQDRLAGLLRLIDDGRWWTGDGACLIDEDEVCMQADRIGSALDVVERLANEMAAENGTGTGSQLAVMATHGVPVLRASEDLVIPDDLGPFSPGPVDPHPPEIHESGGYEQRAWGLSDGTSKLA</sequence>
<protein>
    <submittedName>
        <fullName evidence="2">Uncharacterized protein</fullName>
    </submittedName>
</protein>
<name>A0AAV4Z3P3_9HYPH</name>
<accession>A0AAV4Z3P3</accession>
<dbReference type="Proteomes" id="UP001055307">
    <property type="component" value="Unassembled WGS sequence"/>
</dbReference>
<proteinExistence type="predicted"/>
<evidence type="ECO:0000256" key="1">
    <source>
        <dbReference type="SAM" id="MobiDB-lite"/>
    </source>
</evidence>
<dbReference type="EMBL" id="BPQF01000003">
    <property type="protein sequence ID" value="GJD38079.1"/>
    <property type="molecule type" value="Genomic_DNA"/>
</dbReference>
<keyword evidence="3" id="KW-1185">Reference proteome</keyword>
<evidence type="ECO:0000313" key="3">
    <source>
        <dbReference type="Proteomes" id="UP001055307"/>
    </source>
</evidence>
<reference evidence="2" key="1">
    <citation type="journal article" date="2016" name="Front. Microbiol.">
        <title>Genome Sequence of the Piezophilic, Mesophilic Sulfate-Reducing Bacterium Desulfovibrio indicus J2T.</title>
        <authorList>
            <person name="Cao J."/>
            <person name="Maignien L."/>
            <person name="Shao Z."/>
            <person name="Alain K."/>
            <person name="Jebbar M."/>
        </authorList>
    </citation>
    <scope>NUCLEOTIDE SEQUENCE</scope>
    <source>
        <strain evidence="2">DSM 21893</strain>
    </source>
</reference>
<feature type="region of interest" description="Disordered" evidence="1">
    <location>
        <begin position="95"/>
        <end position="135"/>
    </location>
</feature>
<dbReference type="AlphaFoldDB" id="A0AAV4Z3P3"/>
<dbReference type="RefSeq" id="WP_147830637.1">
    <property type="nucleotide sequence ID" value="NZ_BPQF01000003.1"/>
</dbReference>
<evidence type="ECO:0000313" key="2">
    <source>
        <dbReference type="EMBL" id="GJD38079.1"/>
    </source>
</evidence>